<feature type="domain" description="Cadherin" evidence="12">
    <location>
        <begin position="64"/>
        <end position="132"/>
    </location>
</feature>
<dbReference type="PANTHER" id="PTHR24028:SF146">
    <property type="entry name" value="CADHERIN 96CB, ISOFORM D-RELATED"/>
    <property type="match status" value="1"/>
</dbReference>
<dbReference type="GO" id="GO:0005509">
    <property type="term" value="F:calcium ion binding"/>
    <property type="evidence" value="ECO:0007669"/>
    <property type="project" value="UniProtKB-UniRule"/>
</dbReference>
<dbReference type="Gene3D" id="2.60.40.60">
    <property type="entry name" value="Cadherins"/>
    <property type="match status" value="7"/>
</dbReference>
<feature type="domain" description="Cadherin" evidence="12">
    <location>
        <begin position="641"/>
        <end position="747"/>
    </location>
</feature>
<evidence type="ECO:0000256" key="7">
    <source>
        <dbReference type="ARBA" id="ARBA00023180"/>
    </source>
</evidence>
<dbReference type="PRINTS" id="PR00205">
    <property type="entry name" value="CADHERIN"/>
</dbReference>
<evidence type="ECO:0000313" key="13">
    <source>
        <dbReference type="EMBL" id="KAA3681346.1"/>
    </source>
</evidence>
<feature type="domain" description="Cadherin" evidence="12">
    <location>
        <begin position="487"/>
        <end position="635"/>
    </location>
</feature>
<keyword evidence="14" id="KW-1185">Reference proteome</keyword>
<feature type="chain" id="PRO_5023853411" evidence="11">
    <location>
        <begin position="25"/>
        <end position="1322"/>
    </location>
</feature>
<evidence type="ECO:0000256" key="1">
    <source>
        <dbReference type="ARBA" id="ARBA00004167"/>
    </source>
</evidence>
<dbReference type="InterPro" id="IPR020894">
    <property type="entry name" value="Cadherin_CS"/>
</dbReference>
<organism evidence="13 14">
    <name type="scientific">Paragonimus westermani</name>
    <dbReference type="NCBI Taxonomy" id="34504"/>
    <lineage>
        <taxon>Eukaryota</taxon>
        <taxon>Metazoa</taxon>
        <taxon>Spiralia</taxon>
        <taxon>Lophotrochozoa</taxon>
        <taxon>Platyhelminthes</taxon>
        <taxon>Trematoda</taxon>
        <taxon>Digenea</taxon>
        <taxon>Plagiorchiida</taxon>
        <taxon>Troglotremata</taxon>
        <taxon>Troglotrematidae</taxon>
        <taxon>Paragonimus</taxon>
    </lineage>
</organism>
<dbReference type="InterPro" id="IPR050174">
    <property type="entry name" value="Protocadherin/Cadherin-CA"/>
</dbReference>
<keyword evidence="6 10" id="KW-0472">Membrane</keyword>
<accession>A0A5J4P091</accession>
<feature type="domain" description="Cadherin" evidence="12">
    <location>
        <begin position="242"/>
        <end position="371"/>
    </location>
</feature>
<feature type="transmembrane region" description="Helical" evidence="10">
    <location>
        <begin position="876"/>
        <end position="900"/>
    </location>
</feature>
<dbReference type="PROSITE" id="PS50268">
    <property type="entry name" value="CADHERIN_2"/>
    <property type="match status" value="7"/>
</dbReference>
<evidence type="ECO:0000256" key="9">
    <source>
        <dbReference type="SAM" id="MobiDB-lite"/>
    </source>
</evidence>
<keyword evidence="2 10" id="KW-0812">Transmembrane</keyword>
<comment type="caution">
    <text evidence="13">The sequence shown here is derived from an EMBL/GenBank/DDBJ whole genome shotgun (WGS) entry which is preliminary data.</text>
</comment>
<evidence type="ECO:0000256" key="5">
    <source>
        <dbReference type="ARBA" id="ARBA00022989"/>
    </source>
</evidence>
<evidence type="ECO:0000256" key="8">
    <source>
        <dbReference type="PROSITE-ProRule" id="PRU00043"/>
    </source>
</evidence>
<gene>
    <name evidence="13" type="ORF">DEA37_0000229</name>
</gene>
<reference evidence="13 14" key="1">
    <citation type="journal article" date="2019" name="Gigascience">
        <title>Whole-genome sequence of the oriental lung fluke Paragonimus westermani.</title>
        <authorList>
            <person name="Oey H."/>
            <person name="Zakrzewski M."/>
            <person name="Narain K."/>
            <person name="Devi K.R."/>
            <person name="Agatsuma T."/>
            <person name="Nawaratna S."/>
            <person name="Gobert G.N."/>
            <person name="Jones M.K."/>
            <person name="Ragan M.A."/>
            <person name="McManus D.P."/>
            <person name="Krause L."/>
        </authorList>
    </citation>
    <scope>NUCLEOTIDE SEQUENCE [LARGE SCALE GENOMIC DNA]</scope>
    <source>
        <strain evidence="13 14">IND2009</strain>
    </source>
</reference>
<protein>
    <submittedName>
        <fullName evidence="13">Protocadherin delta 1</fullName>
    </submittedName>
</protein>
<evidence type="ECO:0000256" key="11">
    <source>
        <dbReference type="SAM" id="SignalP"/>
    </source>
</evidence>
<dbReference type="SMART" id="SM00112">
    <property type="entry name" value="CA"/>
    <property type="match status" value="7"/>
</dbReference>
<dbReference type="FunFam" id="2.60.40.60:FF:000092">
    <property type="entry name" value="Protocadherin 8"/>
    <property type="match status" value="1"/>
</dbReference>
<feature type="region of interest" description="Disordered" evidence="9">
    <location>
        <begin position="1065"/>
        <end position="1088"/>
    </location>
</feature>
<keyword evidence="3" id="KW-0677">Repeat</keyword>
<dbReference type="CDD" id="cd11304">
    <property type="entry name" value="Cadherin_repeat"/>
    <property type="match status" value="7"/>
</dbReference>
<evidence type="ECO:0000259" key="12">
    <source>
        <dbReference type="PROSITE" id="PS50268"/>
    </source>
</evidence>
<name>A0A5J4P091_9TREM</name>
<feature type="signal peptide" evidence="11">
    <location>
        <begin position="1"/>
        <end position="24"/>
    </location>
</feature>
<keyword evidence="5 10" id="KW-1133">Transmembrane helix</keyword>
<feature type="domain" description="Cadherin" evidence="12">
    <location>
        <begin position="751"/>
        <end position="874"/>
    </location>
</feature>
<feature type="domain" description="Cadherin" evidence="12">
    <location>
        <begin position="376"/>
        <end position="486"/>
    </location>
</feature>
<dbReference type="InterPro" id="IPR002126">
    <property type="entry name" value="Cadherin-like_dom"/>
</dbReference>
<dbReference type="PROSITE" id="PS00232">
    <property type="entry name" value="CADHERIN_1"/>
    <property type="match status" value="4"/>
</dbReference>
<evidence type="ECO:0000256" key="3">
    <source>
        <dbReference type="ARBA" id="ARBA00022737"/>
    </source>
</evidence>
<evidence type="ECO:0000313" key="14">
    <source>
        <dbReference type="Proteomes" id="UP000324629"/>
    </source>
</evidence>
<evidence type="ECO:0000256" key="4">
    <source>
        <dbReference type="ARBA" id="ARBA00022837"/>
    </source>
</evidence>
<keyword evidence="4 8" id="KW-0106">Calcium</keyword>
<dbReference type="Pfam" id="PF00028">
    <property type="entry name" value="Cadherin"/>
    <property type="match status" value="5"/>
</dbReference>
<comment type="subcellular location">
    <subcellularLocation>
        <location evidence="1">Membrane</location>
        <topology evidence="1">Single-pass membrane protein</topology>
    </subcellularLocation>
</comment>
<dbReference type="Proteomes" id="UP000324629">
    <property type="component" value="Unassembled WGS sequence"/>
</dbReference>
<dbReference type="EMBL" id="QNGE01000222">
    <property type="protein sequence ID" value="KAA3681346.1"/>
    <property type="molecule type" value="Genomic_DNA"/>
</dbReference>
<dbReference type="InterPro" id="IPR015919">
    <property type="entry name" value="Cadherin-like_sf"/>
</dbReference>
<evidence type="ECO:0000256" key="6">
    <source>
        <dbReference type="ARBA" id="ARBA00023136"/>
    </source>
</evidence>
<feature type="domain" description="Cadherin" evidence="12">
    <location>
        <begin position="136"/>
        <end position="241"/>
    </location>
</feature>
<sequence length="1322" mass="143378">MHSPGFGLLFGFTVLLDTYVPSRAEIPPVVRFVAKEESPLHTTIGNVSNFLLPQPNIITDSVFFNITSTGLIQLAQRLDLEALCTEKSLCCEQEKPCELTFSAVIESRLSRDMQTLEIRVHVLDINDNAPMFTSSSSTGQILEVAESAAVGSMFDLGAAFDRDVSKENQIQRYNLHGTELRRMFELDNSEPPAVRLRLLNSLDYEKVTRYSGSLEACDPRSCVRQNLSVFVTDTNDNRPVFLKTSYAVNIPENFTVGQPVLQLEAEDQDSPPNGRMDFRFHGEVDQGILNTFRLDRESGKIVLRTHLAAHRRSEYRFEVSVLEASSDTGQLIVDSSGGSGSSSSSTASVTSNNLASVTILVEDLNDFSPVIKMFSPAEGQSLSVRENVPPTRVCVVQVTDNDSGENGRVTCQLVPNPAAQASALDAFSLTASGKWHTLSTTRPFDAELEPQLTVTIACTDFGEPQRSSSRELIVKVEDMNEFPPVLEKTSYHTSVYENAEAGLEIVRVVARDQDYSAQLHYELSAQGRQYFKVDSNTGSITTLGETIWETLSTARLSSVLDREKAERITFTVCISDGGLNSSSVVCDEGGETGTLGQVNKLQQTLNTHSVDSLVYTVSATVHVTVLDRNDNQPEFVEKGPFTVSENQPRFTQVNGRLAAVDHDEGENGQVRFSLRQVWKISNGMPAPDLFQVDADGRIQTMEMLDRETTNAYTLELVACDSAPQTPLCASLNVTVAVLDENDNKPSWRYPHDQDKEVNITADLPAGHVIARVHATDSDAGENGRVTYTLIDPLRRTVFQVDNITGDVAIAQGYPISGTDEGGNKQTDTRKPSPLLPGIYRLRLRASDQGHPQQTTETWLQVNVFTSDTAISPGLNFMIIVVMVAVTGLISICLVIAIICVRRRSTSLRSGQVSGLDHVRANGSRRSRDAGDGAEGVHFPLKHEYGYPIDGTGYMMGISPTPSDLDILKLGYPHLHPSTATLTYMGAANGSLDSATHVLGWAGLTSQGTAVCYPVGEPLGYFTEQSVDTSPVDSNQSVTLRMPMYAPLSRIASTTGSDTATLRLAQRQQLAHSSGSQHGGTPSSVCLSFTSTSPIPSDSQVANSMGMQSFSDLHADQHQHRTNTMGLMLVDDAALAQGFDSRNSGTNYSHPHHCHSSIQPVRGSCSVHDSQYAASRQSFTPLSSGANSSFVGYCPTVASRRICGLPHCELDVESADSGRGPSEDDPGQLIFGTSAVSHSGLHHFYPTFHLASSAHHMHVNGFGNEVGNSSVNSGTVEVSPPDGCNGVGLLQLDLKDDTDTSTAVAVGQTADGWNSSERRRLKC</sequence>
<evidence type="ECO:0000256" key="10">
    <source>
        <dbReference type="SAM" id="Phobius"/>
    </source>
</evidence>
<keyword evidence="7" id="KW-0325">Glycoprotein</keyword>
<dbReference type="PANTHER" id="PTHR24028">
    <property type="entry name" value="CADHERIN-87A"/>
    <property type="match status" value="1"/>
</dbReference>
<feature type="region of interest" description="Disordered" evidence="9">
    <location>
        <begin position="814"/>
        <end position="833"/>
    </location>
</feature>
<proteinExistence type="predicted"/>
<dbReference type="GO" id="GO:0007156">
    <property type="term" value="P:homophilic cell adhesion via plasma membrane adhesion molecules"/>
    <property type="evidence" value="ECO:0007669"/>
    <property type="project" value="InterPro"/>
</dbReference>
<dbReference type="GO" id="GO:0005886">
    <property type="term" value="C:plasma membrane"/>
    <property type="evidence" value="ECO:0007669"/>
    <property type="project" value="InterPro"/>
</dbReference>
<dbReference type="SUPFAM" id="SSF49313">
    <property type="entry name" value="Cadherin-like"/>
    <property type="match status" value="6"/>
</dbReference>
<evidence type="ECO:0000256" key="2">
    <source>
        <dbReference type="ARBA" id="ARBA00022692"/>
    </source>
</evidence>
<keyword evidence="11" id="KW-0732">Signal</keyword>